<dbReference type="PANTHER" id="PTHR30606:SF10">
    <property type="entry name" value="PHOSPHATIDYLINOSITOL MANNOSIDE ACYLTRANSFERASE"/>
    <property type="match status" value="1"/>
</dbReference>
<protein>
    <submittedName>
        <fullName evidence="9">Lipid A biosynthesis protein</fullName>
    </submittedName>
</protein>
<evidence type="ECO:0000256" key="4">
    <source>
        <dbReference type="ARBA" id="ARBA00022679"/>
    </source>
</evidence>
<comment type="subcellular location">
    <subcellularLocation>
        <location evidence="1">Cell inner membrane</location>
    </subcellularLocation>
</comment>
<keyword evidence="6" id="KW-0012">Acyltransferase</keyword>
<feature type="region of interest" description="Disordered" evidence="7">
    <location>
        <begin position="289"/>
        <end position="308"/>
    </location>
</feature>
<dbReference type="Pfam" id="PF03279">
    <property type="entry name" value="Lip_A_acyltrans"/>
    <property type="match status" value="1"/>
</dbReference>
<dbReference type="EMBL" id="BAAAFH010000011">
    <property type="protein sequence ID" value="GAA0875736.1"/>
    <property type="molecule type" value="Genomic_DNA"/>
</dbReference>
<comment type="caution">
    <text evidence="9">The sequence shown here is derived from an EMBL/GenBank/DDBJ whole genome shotgun (WGS) entry which is preliminary data.</text>
</comment>
<feature type="transmembrane region" description="Helical" evidence="8">
    <location>
        <begin position="6"/>
        <end position="38"/>
    </location>
</feature>
<accession>A0ABN1MR10</accession>
<keyword evidence="2" id="KW-1003">Cell membrane</keyword>
<keyword evidence="10" id="KW-1185">Reference proteome</keyword>
<evidence type="ECO:0000256" key="3">
    <source>
        <dbReference type="ARBA" id="ARBA00022519"/>
    </source>
</evidence>
<evidence type="ECO:0000256" key="5">
    <source>
        <dbReference type="ARBA" id="ARBA00023136"/>
    </source>
</evidence>
<sequence>MLLSKILFYGIVYPVSFLPLPVLYLTTDLGYFLLYFVFGYRKKVVRKNLKNAFPDLDDTAILKIERKFYHHLTDLMAEGIKNLSISKKELSKRMSVDNPEIMDTLHEKNKSVLLVSGHYNNWEFLITSQAFLFPQQAVGIGKPLTSKFWDKKLNELRGRFGMRIINHTNVSDKLTEWQKESLSILALADQSPGDSLKSYWMNFLHQPTAVLFGPELLANQYDMAVVFFHMKKVKRGHYSIHLDLITETPRELPYGTITEKHTSLLEDVICKQPEYWLWSHKRWKRELPENPEELRRKQQEGFEKKFRK</sequence>
<keyword evidence="3" id="KW-0997">Cell inner membrane</keyword>
<evidence type="ECO:0000313" key="9">
    <source>
        <dbReference type="EMBL" id="GAA0875736.1"/>
    </source>
</evidence>
<organism evidence="9 10">
    <name type="scientific">Wandonia haliotis</name>
    <dbReference type="NCBI Taxonomy" id="574963"/>
    <lineage>
        <taxon>Bacteria</taxon>
        <taxon>Pseudomonadati</taxon>
        <taxon>Bacteroidota</taxon>
        <taxon>Flavobacteriia</taxon>
        <taxon>Flavobacteriales</taxon>
        <taxon>Crocinitomicaceae</taxon>
        <taxon>Wandonia</taxon>
    </lineage>
</organism>
<gene>
    <name evidence="9" type="ORF">GCM10009118_21450</name>
</gene>
<dbReference type="PANTHER" id="PTHR30606">
    <property type="entry name" value="LIPID A BIOSYNTHESIS LAUROYL ACYLTRANSFERASE"/>
    <property type="match status" value="1"/>
</dbReference>
<dbReference type="Proteomes" id="UP001501126">
    <property type="component" value="Unassembled WGS sequence"/>
</dbReference>
<dbReference type="CDD" id="cd07984">
    <property type="entry name" value="LPLAT_LABLAT-like"/>
    <property type="match status" value="1"/>
</dbReference>
<evidence type="ECO:0000256" key="8">
    <source>
        <dbReference type="SAM" id="Phobius"/>
    </source>
</evidence>
<evidence type="ECO:0000256" key="7">
    <source>
        <dbReference type="SAM" id="MobiDB-lite"/>
    </source>
</evidence>
<evidence type="ECO:0000256" key="1">
    <source>
        <dbReference type="ARBA" id="ARBA00004533"/>
    </source>
</evidence>
<evidence type="ECO:0000256" key="2">
    <source>
        <dbReference type="ARBA" id="ARBA00022475"/>
    </source>
</evidence>
<name>A0ABN1MR10_9FLAO</name>
<dbReference type="InterPro" id="IPR004960">
    <property type="entry name" value="LipA_acyltrans"/>
</dbReference>
<keyword evidence="5 8" id="KW-0472">Membrane</keyword>
<proteinExistence type="predicted"/>
<keyword evidence="8" id="KW-0812">Transmembrane</keyword>
<keyword evidence="8" id="KW-1133">Transmembrane helix</keyword>
<reference evidence="9 10" key="1">
    <citation type="journal article" date="2019" name="Int. J. Syst. Evol. Microbiol.">
        <title>The Global Catalogue of Microorganisms (GCM) 10K type strain sequencing project: providing services to taxonomists for standard genome sequencing and annotation.</title>
        <authorList>
            <consortium name="The Broad Institute Genomics Platform"/>
            <consortium name="The Broad Institute Genome Sequencing Center for Infectious Disease"/>
            <person name="Wu L."/>
            <person name="Ma J."/>
        </authorList>
    </citation>
    <scope>NUCLEOTIDE SEQUENCE [LARGE SCALE GENOMIC DNA]</scope>
    <source>
        <strain evidence="9 10">JCM 16083</strain>
    </source>
</reference>
<evidence type="ECO:0000313" key="10">
    <source>
        <dbReference type="Proteomes" id="UP001501126"/>
    </source>
</evidence>
<evidence type="ECO:0000256" key="6">
    <source>
        <dbReference type="ARBA" id="ARBA00023315"/>
    </source>
</evidence>
<keyword evidence="4" id="KW-0808">Transferase</keyword>